<keyword evidence="1 3" id="KW-0853">WD repeat</keyword>
<feature type="repeat" description="WD" evidence="3">
    <location>
        <begin position="280"/>
        <end position="321"/>
    </location>
</feature>
<dbReference type="PROSITE" id="PS50294">
    <property type="entry name" value="WD_REPEATS_REGION"/>
    <property type="match status" value="6"/>
</dbReference>
<proteinExistence type="predicted"/>
<evidence type="ECO:0000256" key="1">
    <source>
        <dbReference type="ARBA" id="ARBA00022574"/>
    </source>
</evidence>
<dbReference type="Gene3D" id="2.130.10.10">
    <property type="entry name" value="YVTN repeat-like/Quinoprotein amine dehydrogenase"/>
    <property type="match status" value="3"/>
</dbReference>
<evidence type="ECO:0000313" key="6">
    <source>
        <dbReference type="EMBL" id="AFZ16242.1"/>
    </source>
</evidence>
<feature type="repeat" description="WD" evidence="3">
    <location>
        <begin position="238"/>
        <end position="279"/>
    </location>
</feature>
<keyword evidence="2" id="KW-0677">Repeat</keyword>
<name>K9W9R2_9CYAN</name>
<dbReference type="RefSeq" id="WP_015180406.1">
    <property type="nucleotide sequence ID" value="NC_019738.1"/>
</dbReference>
<dbReference type="HOGENOM" id="CLU_000288_135_4_3"/>
<dbReference type="PANTHER" id="PTHR22847:SF637">
    <property type="entry name" value="WD REPEAT DOMAIN 5B"/>
    <property type="match status" value="1"/>
</dbReference>
<keyword evidence="7" id="KW-1185">Reference proteome</keyword>
<keyword evidence="4" id="KW-0175">Coiled coil</keyword>
<dbReference type="OrthoDB" id="422888at2"/>
<evidence type="ECO:0000256" key="4">
    <source>
        <dbReference type="SAM" id="Coils"/>
    </source>
</evidence>
<dbReference type="eggNOG" id="COG2319">
    <property type="taxonomic scope" value="Bacteria"/>
</dbReference>
<dbReference type="AlphaFoldDB" id="K9W9R2"/>
<feature type="repeat" description="WD" evidence="3">
    <location>
        <begin position="322"/>
        <end position="363"/>
    </location>
</feature>
<feature type="coiled-coil region" evidence="4">
    <location>
        <begin position="49"/>
        <end position="99"/>
    </location>
</feature>
<dbReference type="InterPro" id="IPR015943">
    <property type="entry name" value="WD40/YVTN_repeat-like_dom_sf"/>
</dbReference>
<dbReference type="InterPro" id="IPR036322">
    <property type="entry name" value="WD40_repeat_dom_sf"/>
</dbReference>
<evidence type="ECO:0000256" key="3">
    <source>
        <dbReference type="PROSITE-ProRule" id="PRU00221"/>
    </source>
</evidence>
<dbReference type="EMBL" id="CP003630">
    <property type="protein sequence ID" value="AFZ16242.1"/>
    <property type="molecule type" value="Genomic_DNA"/>
</dbReference>
<dbReference type="CDD" id="cd00200">
    <property type="entry name" value="WD40"/>
    <property type="match status" value="1"/>
</dbReference>
<dbReference type="Pfam" id="PF00400">
    <property type="entry name" value="WD40"/>
    <property type="match status" value="7"/>
</dbReference>
<organism evidence="6 7">
    <name type="scientific">Allocoleopsis franciscana PCC 7113</name>
    <dbReference type="NCBI Taxonomy" id="1173027"/>
    <lineage>
        <taxon>Bacteria</taxon>
        <taxon>Bacillati</taxon>
        <taxon>Cyanobacteriota</taxon>
        <taxon>Cyanophyceae</taxon>
        <taxon>Coleofasciculales</taxon>
        <taxon>Coleofasciculaceae</taxon>
        <taxon>Allocoleopsis</taxon>
        <taxon>Allocoleopsis franciscana</taxon>
    </lineage>
</organism>
<protein>
    <submittedName>
        <fullName evidence="6">WD40 repeat-containing protein</fullName>
    </submittedName>
</protein>
<keyword evidence="5" id="KW-1133">Transmembrane helix</keyword>
<evidence type="ECO:0000313" key="7">
    <source>
        <dbReference type="Proteomes" id="UP000010471"/>
    </source>
</evidence>
<dbReference type="SMART" id="SM00320">
    <property type="entry name" value="WD40"/>
    <property type="match status" value="7"/>
</dbReference>
<dbReference type="PRINTS" id="PR00320">
    <property type="entry name" value="GPROTEINBRPT"/>
</dbReference>
<feature type="repeat" description="WD" evidence="3">
    <location>
        <begin position="412"/>
        <end position="453"/>
    </location>
</feature>
<dbReference type="PROSITE" id="PS50082">
    <property type="entry name" value="WD_REPEATS_2"/>
    <property type="match status" value="6"/>
</dbReference>
<feature type="transmembrane region" description="Helical" evidence="5">
    <location>
        <begin position="7"/>
        <end position="24"/>
    </location>
</feature>
<dbReference type="InterPro" id="IPR001680">
    <property type="entry name" value="WD40_rpt"/>
</dbReference>
<gene>
    <name evidence="6" type="ORF">Mic7113_0313</name>
</gene>
<dbReference type="STRING" id="1173027.Mic7113_0313"/>
<dbReference type="SUPFAM" id="SSF50978">
    <property type="entry name" value="WD40 repeat-like"/>
    <property type="match status" value="1"/>
</dbReference>
<dbReference type="PANTHER" id="PTHR22847">
    <property type="entry name" value="WD40 REPEAT PROTEIN"/>
    <property type="match status" value="1"/>
</dbReference>
<keyword evidence="5" id="KW-0472">Membrane</keyword>
<feature type="transmembrane region" description="Helical" evidence="5">
    <location>
        <begin position="30"/>
        <end position="49"/>
    </location>
</feature>
<evidence type="ECO:0000256" key="2">
    <source>
        <dbReference type="ARBA" id="ARBA00022737"/>
    </source>
</evidence>
<accession>K9W9R2</accession>
<dbReference type="InterPro" id="IPR020472">
    <property type="entry name" value="WD40_PAC1"/>
</dbReference>
<feature type="repeat" description="WD" evidence="3">
    <location>
        <begin position="497"/>
        <end position="531"/>
    </location>
</feature>
<sequence>MLKHRLLIAEFIFLLASVIGWVIAVRTGLLIYAAVPVTIALLLNLLNRLRLEEQMKRRLTVAINQLERQLKQENYTVQEQQLEKAIASLKAQIPEYLAQIESSELDSSALKIIQFKGQLTGLEESLNSIVQYLNSASLPSRVERLEEVIASTTAELHWLERQLTDTTHSRSDQPQNPLPTLQPEGVPVVNESQHFTSDPTHSIPVESSTLAPFQDSVSVEESSDFSLPPQTWSLLNTLTGHLDWIHALAITPDGQTLVSGSFDKTIKVWHLPTRKLLHTLSKHTKGVLCLAISADGKILASGSFDEKIHLWRLDTGELIGTLKGHTSSVRSLAMSENGQMLISGSFDETIKLWRLDRGECLGNLSQWTGQVSAIALSSDGQTLASGGGDGIISLRLLDTTDGEINPSPAITLTGNLSSVCSLAMTSDGEILAAGCTDGNIKLWKLETLELLGIFTGHAGPVMSVVFSIDTPTLISASADGTVMIWHIKTGQQLGILRDDSAASVMAVAISSDGQWIASGGADSMIKIWQRD</sequence>
<reference evidence="6 7" key="1">
    <citation type="submission" date="2012-06" db="EMBL/GenBank/DDBJ databases">
        <title>Finished chromosome of genome of Microcoleus sp. PCC 7113.</title>
        <authorList>
            <consortium name="US DOE Joint Genome Institute"/>
            <person name="Gugger M."/>
            <person name="Coursin T."/>
            <person name="Rippka R."/>
            <person name="Tandeau De Marsac N."/>
            <person name="Huntemann M."/>
            <person name="Wei C.-L."/>
            <person name="Han J."/>
            <person name="Detter J.C."/>
            <person name="Han C."/>
            <person name="Tapia R."/>
            <person name="Chen A."/>
            <person name="Kyrpides N."/>
            <person name="Mavromatis K."/>
            <person name="Markowitz V."/>
            <person name="Szeto E."/>
            <person name="Ivanova N."/>
            <person name="Pagani I."/>
            <person name="Pati A."/>
            <person name="Goodwin L."/>
            <person name="Nordberg H.P."/>
            <person name="Cantor M.N."/>
            <person name="Hua S.X."/>
            <person name="Woyke T."/>
            <person name="Kerfeld C.A."/>
        </authorList>
    </citation>
    <scope>NUCLEOTIDE SEQUENCE [LARGE SCALE GENOMIC DNA]</scope>
    <source>
        <strain evidence="6 7">PCC 7113</strain>
    </source>
</reference>
<keyword evidence="5" id="KW-0812">Transmembrane</keyword>
<evidence type="ECO:0000256" key="5">
    <source>
        <dbReference type="SAM" id="Phobius"/>
    </source>
</evidence>
<dbReference type="KEGG" id="mic:Mic7113_0313"/>
<feature type="repeat" description="WD" evidence="3">
    <location>
        <begin position="454"/>
        <end position="495"/>
    </location>
</feature>
<dbReference type="Proteomes" id="UP000010471">
    <property type="component" value="Chromosome"/>
</dbReference>